<sequence length="96" mass="10514">MPNGFNARHKFSLKTCNGCHARETNTGFTHVGPTGALSPFLATGVANMFTPYNVTDPVSGLVRPFYEIRDRAQHLDSAANQSCVFRSFDRLSASPH</sequence>
<comment type="caution">
    <text evidence="1">The sequence shown here is derived from an EMBL/GenBank/DDBJ whole genome shotgun (WGS) entry which is preliminary data.</text>
</comment>
<name>A0ABT4ABY9_9BACT</name>
<organism evidence="1 2">
    <name type="scientific">Archangium lansingense</name>
    <dbReference type="NCBI Taxonomy" id="2995310"/>
    <lineage>
        <taxon>Bacteria</taxon>
        <taxon>Pseudomonadati</taxon>
        <taxon>Myxococcota</taxon>
        <taxon>Myxococcia</taxon>
        <taxon>Myxococcales</taxon>
        <taxon>Cystobacterineae</taxon>
        <taxon>Archangiaceae</taxon>
        <taxon>Archangium</taxon>
    </lineage>
</organism>
<proteinExistence type="predicted"/>
<evidence type="ECO:0008006" key="3">
    <source>
        <dbReference type="Google" id="ProtNLM"/>
    </source>
</evidence>
<accession>A0ABT4ABY9</accession>
<gene>
    <name evidence="1" type="ORF">OV287_32205</name>
</gene>
<keyword evidence="2" id="KW-1185">Reference proteome</keyword>
<reference evidence="1 2" key="1">
    <citation type="submission" date="2022-11" db="EMBL/GenBank/DDBJ databases">
        <title>Minimal conservation of predation-associated metabolite biosynthetic gene clusters underscores biosynthetic potential of Myxococcota including descriptions for ten novel species: Archangium lansinium sp. nov., Myxococcus landrumus sp. nov., Nannocystis bai.</title>
        <authorList>
            <person name="Ahearne A."/>
            <person name="Stevens C."/>
            <person name="Phillips K."/>
        </authorList>
    </citation>
    <scope>NUCLEOTIDE SEQUENCE [LARGE SCALE GENOMIC DNA]</scope>
    <source>
        <strain evidence="1 2">MIWBW</strain>
    </source>
</reference>
<dbReference type="Proteomes" id="UP001207654">
    <property type="component" value="Unassembled WGS sequence"/>
</dbReference>
<evidence type="ECO:0000313" key="1">
    <source>
        <dbReference type="EMBL" id="MCY1079135.1"/>
    </source>
</evidence>
<dbReference type="RefSeq" id="WP_267537872.1">
    <property type="nucleotide sequence ID" value="NZ_JAPNKA010000001.1"/>
</dbReference>
<protein>
    <recommendedName>
        <fullName evidence="3">Cytochrome c domain-containing protein</fullName>
    </recommendedName>
</protein>
<evidence type="ECO:0000313" key="2">
    <source>
        <dbReference type="Proteomes" id="UP001207654"/>
    </source>
</evidence>
<dbReference type="EMBL" id="JAPNKA010000001">
    <property type="protein sequence ID" value="MCY1079135.1"/>
    <property type="molecule type" value="Genomic_DNA"/>
</dbReference>